<name>A0A4Q7KIV3_9PSEU</name>
<evidence type="ECO:0000256" key="4">
    <source>
        <dbReference type="ARBA" id="ARBA00022729"/>
    </source>
</evidence>
<evidence type="ECO:0000256" key="2">
    <source>
        <dbReference type="ARBA" id="ARBA00005695"/>
    </source>
</evidence>
<dbReference type="Gene3D" id="3.10.105.10">
    <property type="entry name" value="Dipeptide-binding Protein, Domain 3"/>
    <property type="match status" value="1"/>
</dbReference>
<dbReference type="Gene3D" id="3.90.76.10">
    <property type="entry name" value="Dipeptide-binding Protein, Domain 1"/>
    <property type="match status" value="1"/>
</dbReference>
<evidence type="ECO:0000259" key="5">
    <source>
        <dbReference type="Pfam" id="PF00496"/>
    </source>
</evidence>
<dbReference type="OrthoDB" id="9046151at2"/>
<organism evidence="6 7">
    <name type="scientific">Herbihabitans rhizosphaerae</name>
    <dbReference type="NCBI Taxonomy" id="1872711"/>
    <lineage>
        <taxon>Bacteria</taxon>
        <taxon>Bacillati</taxon>
        <taxon>Actinomycetota</taxon>
        <taxon>Actinomycetes</taxon>
        <taxon>Pseudonocardiales</taxon>
        <taxon>Pseudonocardiaceae</taxon>
        <taxon>Herbihabitans</taxon>
    </lineage>
</organism>
<feature type="domain" description="Solute-binding protein family 5" evidence="5">
    <location>
        <begin position="86"/>
        <end position="440"/>
    </location>
</feature>
<dbReference type="InterPro" id="IPR039424">
    <property type="entry name" value="SBP_5"/>
</dbReference>
<gene>
    <name evidence="6" type="ORF">EV193_108221</name>
</gene>
<protein>
    <submittedName>
        <fullName evidence="6">Peptide/nickel transport system substrate-binding protein</fullName>
    </submittedName>
</protein>
<dbReference type="AlphaFoldDB" id="A0A4Q7KIV3"/>
<dbReference type="InterPro" id="IPR023765">
    <property type="entry name" value="SBP_5_CS"/>
</dbReference>
<dbReference type="PANTHER" id="PTHR30290">
    <property type="entry name" value="PERIPLASMIC BINDING COMPONENT OF ABC TRANSPORTER"/>
    <property type="match status" value="1"/>
</dbReference>
<keyword evidence="4" id="KW-0732">Signal</keyword>
<dbReference type="GO" id="GO:0043190">
    <property type="term" value="C:ATP-binding cassette (ABC) transporter complex"/>
    <property type="evidence" value="ECO:0007669"/>
    <property type="project" value="InterPro"/>
</dbReference>
<dbReference type="InterPro" id="IPR030678">
    <property type="entry name" value="Peptide/Ni-bd"/>
</dbReference>
<evidence type="ECO:0000256" key="1">
    <source>
        <dbReference type="ARBA" id="ARBA00004193"/>
    </source>
</evidence>
<proteinExistence type="inferred from homology"/>
<evidence type="ECO:0000313" key="7">
    <source>
        <dbReference type="Proteomes" id="UP000294257"/>
    </source>
</evidence>
<dbReference type="Gene3D" id="3.40.190.10">
    <property type="entry name" value="Periplasmic binding protein-like II"/>
    <property type="match status" value="1"/>
</dbReference>
<dbReference type="EMBL" id="SGWQ01000008">
    <property type="protein sequence ID" value="RZS34871.1"/>
    <property type="molecule type" value="Genomic_DNA"/>
</dbReference>
<keyword evidence="3" id="KW-0813">Transport</keyword>
<reference evidence="6 7" key="1">
    <citation type="submission" date="2019-02" db="EMBL/GenBank/DDBJ databases">
        <title>Genomic Encyclopedia of Type Strains, Phase IV (KMG-IV): sequencing the most valuable type-strain genomes for metagenomic binning, comparative biology and taxonomic classification.</title>
        <authorList>
            <person name="Goeker M."/>
        </authorList>
    </citation>
    <scope>NUCLEOTIDE SEQUENCE [LARGE SCALE GENOMIC DNA]</scope>
    <source>
        <strain evidence="6 7">DSM 101727</strain>
    </source>
</reference>
<sequence length="525" mass="55547">MDSSSVAVVIGKPRGIRAGVPAALVLALAACTGAPTPTASGDTDGSTIVIAVAEEPASLNPLAGYAPHGAGKIYDALLEHRADLALRPQLAADMPRPSADGRSWTVALRKGVSFSNGSAFDANDVVATYNALLDPAYASPLRPRFAMLAGVRAVDASTVRFDLNTPYAPFPGLLVVGVLPSEALAERTPVASMPPPVGTGPFKVAEWQRGERLVLDANPSYVDGPPPIKKVTVEFVRDDQMRAQRLRDGKVDGVALPPSLARSYGDTTGFESVAQRSGEVRSIAMPSANPVTADPAIRLALNLAVDRKALVTGPLNGQGGEAHTPVPEVLAEFVEPSATFTRDLTSARRKLDDVGWRLGESGIRVRDGVTAAFTLAHATGDVLAAELATAFAADAATIGVRVTVRPVSATQFAARADADATVIATGDPFDLDPWLFPLLHGRSADSTVDTSLQVARAANDPAQRAAAYRKLQRAYVNTPSMVTLVAPRHSYVLRQNWTGYQPVVDASTQDLTWGPWWNLHRWQPR</sequence>
<dbReference type="InterPro" id="IPR000914">
    <property type="entry name" value="SBP_5_dom"/>
</dbReference>
<comment type="subcellular location">
    <subcellularLocation>
        <location evidence="1">Cell membrane</location>
        <topology evidence="1">Lipid-anchor</topology>
    </subcellularLocation>
</comment>
<keyword evidence="7" id="KW-1185">Reference proteome</keyword>
<dbReference type="GO" id="GO:1904680">
    <property type="term" value="F:peptide transmembrane transporter activity"/>
    <property type="evidence" value="ECO:0007669"/>
    <property type="project" value="TreeGrafter"/>
</dbReference>
<dbReference type="PROSITE" id="PS01040">
    <property type="entry name" value="SBP_BACTERIAL_5"/>
    <property type="match status" value="1"/>
</dbReference>
<evidence type="ECO:0000256" key="3">
    <source>
        <dbReference type="ARBA" id="ARBA00022448"/>
    </source>
</evidence>
<dbReference type="PANTHER" id="PTHR30290:SF9">
    <property type="entry name" value="OLIGOPEPTIDE-BINDING PROTEIN APPA"/>
    <property type="match status" value="1"/>
</dbReference>
<dbReference type="GO" id="GO:0015833">
    <property type="term" value="P:peptide transport"/>
    <property type="evidence" value="ECO:0007669"/>
    <property type="project" value="TreeGrafter"/>
</dbReference>
<accession>A0A4Q7KIV3</accession>
<dbReference type="PIRSF" id="PIRSF002741">
    <property type="entry name" value="MppA"/>
    <property type="match status" value="1"/>
</dbReference>
<comment type="caution">
    <text evidence="6">The sequence shown here is derived from an EMBL/GenBank/DDBJ whole genome shotgun (WGS) entry which is preliminary data.</text>
</comment>
<dbReference type="GO" id="GO:0042597">
    <property type="term" value="C:periplasmic space"/>
    <property type="evidence" value="ECO:0007669"/>
    <property type="project" value="UniProtKB-ARBA"/>
</dbReference>
<evidence type="ECO:0000313" key="6">
    <source>
        <dbReference type="EMBL" id="RZS34871.1"/>
    </source>
</evidence>
<dbReference type="Proteomes" id="UP000294257">
    <property type="component" value="Unassembled WGS sequence"/>
</dbReference>
<dbReference type="Pfam" id="PF00496">
    <property type="entry name" value="SBP_bac_5"/>
    <property type="match status" value="1"/>
</dbReference>
<comment type="similarity">
    <text evidence="2">Belongs to the bacterial solute-binding protein 5 family.</text>
</comment>
<dbReference type="SUPFAM" id="SSF53850">
    <property type="entry name" value="Periplasmic binding protein-like II"/>
    <property type="match status" value="1"/>
</dbReference>